<proteinExistence type="predicted"/>
<evidence type="ECO:0000259" key="11">
    <source>
        <dbReference type="Pfam" id="PF02518"/>
    </source>
</evidence>
<comment type="catalytic activity">
    <reaction evidence="1">
        <text>ATP + protein L-histidine = ADP + protein N-phospho-L-histidine.</text>
        <dbReference type="EC" id="2.7.13.3"/>
    </reaction>
</comment>
<dbReference type="GO" id="GO:0016020">
    <property type="term" value="C:membrane"/>
    <property type="evidence" value="ECO:0007669"/>
    <property type="project" value="InterPro"/>
</dbReference>
<evidence type="ECO:0000256" key="1">
    <source>
        <dbReference type="ARBA" id="ARBA00000085"/>
    </source>
</evidence>
<dbReference type="EMBL" id="VOBR01000009">
    <property type="protein sequence ID" value="TWP51294.1"/>
    <property type="molecule type" value="Genomic_DNA"/>
</dbReference>
<feature type="transmembrane region" description="Helical" evidence="10">
    <location>
        <begin position="31"/>
        <end position="47"/>
    </location>
</feature>
<name>A0A563EVW9_9PSEU</name>
<dbReference type="PANTHER" id="PTHR24421:SF10">
    <property type="entry name" value="NITRATE_NITRITE SENSOR PROTEIN NARQ"/>
    <property type="match status" value="1"/>
</dbReference>
<evidence type="ECO:0000256" key="7">
    <source>
        <dbReference type="ARBA" id="ARBA00022840"/>
    </source>
</evidence>
<evidence type="ECO:0000259" key="13">
    <source>
        <dbReference type="Pfam" id="PF23539"/>
    </source>
</evidence>
<feature type="transmembrane region" description="Helical" evidence="10">
    <location>
        <begin position="94"/>
        <end position="113"/>
    </location>
</feature>
<sequence length="389" mass="41965">MSVRLKDLALATALFVLDVLGFWALNVTSAPTVWVAIGAVAPIALAWRREHPVAVFWVVWAHTVALLGLMPAPGPRPTFVMLLALYTVAVYGGRKWSVVALAVSVAPIAGYLWREYQIAPPGKELTWVITSGPFYLIVYVSAWAVGRWRESHRRFVLESQRREEAEAYLAVAAERNRIAAELHDIVAHSVTVMVLQAAGARRSDVSQDVERALANIESAGQQAMVELRRLLKLVQDGGEQHHFQPPPGVRQVAGLVEVIRSAGPSVELLEQGTPGELAPSVDLAAYRVVQEALTNVAKHAGAHAHAVVTMRWELQQLVIEVRDNGREQRAPTSAALSTGHGLSKLRERVQSACGKLTAGPAEGGGFLVAATLPTQRGDETDGDSGPAGR</sequence>
<keyword evidence="6" id="KW-0418">Kinase</keyword>
<accession>A0A563EVW9</accession>
<dbReference type="OrthoDB" id="227596at2"/>
<feature type="domain" description="Histidine kinase/HSP90-like ATPase" evidence="11">
    <location>
        <begin position="284"/>
        <end position="375"/>
    </location>
</feature>
<comment type="caution">
    <text evidence="14">The sequence shown here is derived from an EMBL/GenBank/DDBJ whole genome shotgun (WGS) entry which is preliminary data.</text>
</comment>
<evidence type="ECO:0000256" key="9">
    <source>
        <dbReference type="SAM" id="MobiDB-lite"/>
    </source>
</evidence>
<dbReference type="Pfam" id="PF07730">
    <property type="entry name" value="HisKA_3"/>
    <property type="match status" value="1"/>
</dbReference>
<dbReference type="InterPro" id="IPR050482">
    <property type="entry name" value="Sensor_HK_TwoCompSys"/>
</dbReference>
<dbReference type="Gene3D" id="1.20.5.1930">
    <property type="match status" value="1"/>
</dbReference>
<feature type="region of interest" description="Disordered" evidence="9">
    <location>
        <begin position="370"/>
        <end position="389"/>
    </location>
</feature>
<organism evidence="14 15">
    <name type="scientific">Lentzea tibetensis</name>
    <dbReference type="NCBI Taxonomy" id="2591470"/>
    <lineage>
        <taxon>Bacteria</taxon>
        <taxon>Bacillati</taxon>
        <taxon>Actinomycetota</taxon>
        <taxon>Actinomycetes</taxon>
        <taxon>Pseudonocardiales</taxon>
        <taxon>Pseudonocardiaceae</taxon>
        <taxon>Lentzea</taxon>
    </lineage>
</organism>
<feature type="transmembrane region" description="Helical" evidence="10">
    <location>
        <begin position="54"/>
        <end position="74"/>
    </location>
</feature>
<protein>
    <recommendedName>
        <fullName evidence="2">histidine kinase</fullName>
        <ecNumber evidence="2">2.7.13.3</ecNumber>
    </recommendedName>
</protein>
<dbReference type="RefSeq" id="WP_146353007.1">
    <property type="nucleotide sequence ID" value="NZ_VOBR01000009.1"/>
</dbReference>
<dbReference type="Proteomes" id="UP000316639">
    <property type="component" value="Unassembled WGS sequence"/>
</dbReference>
<dbReference type="SUPFAM" id="SSF55874">
    <property type="entry name" value="ATPase domain of HSP90 chaperone/DNA topoisomerase II/histidine kinase"/>
    <property type="match status" value="1"/>
</dbReference>
<dbReference type="EC" id="2.7.13.3" evidence="2"/>
<dbReference type="Pfam" id="PF02518">
    <property type="entry name" value="HATPase_c"/>
    <property type="match status" value="1"/>
</dbReference>
<keyword evidence="10" id="KW-0812">Transmembrane</keyword>
<gene>
    <name evidence="14" type="ORF">FKR81_16940</name>
</gene>
<keyword evidence="4" id="KW-0808">Transferase</keyword>
<dbReference type="GO" id="GO:0046983">
    <property type="term" value="F:protein dimerization activity"/>
    <property type="evidence" value="ECO:0007669"/>
    <property type="project" value="InterPro"/>
</dbReference>
<dbReference type="Gene3D" id="3.30.565.10">
    <property type="entry name" value="Histidine kinase-like ATPase, C-terminal domain"/>
    <property type="match status" value="1"/>
</dbReference>
<evidence type="ECO:0000313" key="15">
    <source>
        <dbReference type="Proteomes" id="UP000316639"/>
    </source>
</evidence>
<dbReference type="AlphaFoldDB" id="A0A563EVW9"/>
<reference evidence="14 15" key="1">
    <citation type="submission" date="2019-07" db="EMBL/GenBank/DDBJ databases">
        <title>Lentzea xizangensis sp. nov., isolated from Qinghai-Tibetan Plateau Soils.</title>
        <authorList>
            <person name="Huang J."/>
        </authorList>
    </citation>
    <scope>NUCLEOTIDE SEQUENCE [LARGE SCALE GENOMIC DNA]</scope>
    <source>
        <strain evidence="14 15">FXJ1.1311</strain>
    </source>
</reference>
<keyword evidence="10" id="KW-0472">Membrane</keyword>
<dbReference type="GO" id="GO:0000155">
    <property type="term" value="F:phosphorelay sensor kinase activity"/>
    <property type="evidence" value="ECO:0007669"/>
    <property type="project" value="InterPro"/>
</dbReference>
<keyword evidence="10" id="KW-1133">Transmembrane helix</keyword>
<evidence type="ECO:0000256" key="5">
    <source>
        <dbReference type="ARBA" id="ARBA00022741"/>
    </source>
</evidence>
<dbReference type="InterPro" id="IPR011712">
    <property type="entry name" value="Sig_transdc_His_kin_sub3_dim/P"/>
</dbReference>
<feature type="transmembrane region" description="Helical" evidence="10">
    <location>
        <begin position="125"/>
        <end position="145"/>
    </location>
</feature>
<dbReference type="Pfam" id="PF23539">
    <property type="entry name" value="DUF7134"/>
    <property type="match status" value="1"/>
</dbReference>
<dbReference type="PANTHER" id="PTHR24421">
    <property type="entry name" value="NITRATE/NITRITE SENSOR PROTEIN NARX-RELATED"/>
    <property type="match status" value="1"/>
</dbReference>
<evidence type="ECO:0000256" key="10">
    <source>
        <dbReference type="SAM" id="Phobius"/>
    </source>
</evidence>
<evidence type="ECO:0000256" key="3">
    <source>
        <dbReference type="ARBA" id="ARBA00022553"/>
    </source>
</evidence>
<keyword evidence="15" id="KW-1185">Reference proteome</keyword>
<evidence type="ECO:0000256" key="8">
    <source>
        <dbReference type="ARBA" id="ARBA00023012"/>
    </source>
</evidence>
<evidence type="ECO:0000256" key="2">
    <source>
        <dbReference type="ARBA" id="ARBA00012438"/>
    </source>
</evidence>
<feature type="domain" description="Signal transduction histidine kinase subgroup 3 dimerisation and phosphoacceptor" evidence="12">
    <location>
        <begin position="174"/>
        <end position="235"/>
    </location>
</feature>
<keyword evidence="7" id="KW-0067">ATP-binding</keyword>
<dbReference type="GO" id="GO:0005524">
    <property type="term" value="F:ATP binding"/>
    <property type="evidence" value="ECO:0007669"/>
    <property type="project" value="UniProtKB-KW"/>
</dbReference>
<dbReference type="InterPro" id="IPR055558">
    <property type="entry name" value="DUF7134"/>
</dbReference>
<keyword evidence="3" id="KW-0597">Phosphoprotein</keyword>
<evidence type="ECO:0000259" key="12">
    <source>
        <dbReference type="Pfam" id="PF07730"/>
    </source>
</evidence>
<dbReference type="InterPro" id="IPR003594">
    <property type="entry name" value="HATPase_dom"/>
</dbReference>
<evidence type="ECO:0000256" key="4">
    <source>
        <dbReference type="ARBA" id="ARBA00022679"/>
    </source>
</evidence>
<evidence type="ECO:0000313" key="14">
    <source>
        <dbReference type="EMBL" id="TWP51294.1"/>
    </source>
</evidence>
<keyword evidence="8" id="KW-0902">Two-component regulatory system</keyword>
<dbReference type="InterPro" id="IPR036890">
    <property type="entry name" value="HATPase_C_sf"/>
</dbReference>
<keyword evidence="5" id="KW-0547">Nucleotide-binding</keyword>
<evidence type="ECO:0000256" key="6">
    <source>
        <dbReference type="ARBA" id="ARBA00022777"/>
    </source>
</evidence>
<feature type="domain" description="DUF7134" evidence="13">
    <location>
        <begin position="7"/>
        <end position="151"/>
    </location>
</feature>
<dbReference type="CDD" id="cd16917">
    <property type="entry name" value="HATPase_UhpB-NarQ-NarX-like"/>
    <property type="match status" value="1"/>
</dbReference>